<dbReference type="EMBL" id="LXQA011155940">
    <property type="protein sequence ID" value="MCI87037.1"/>
    <property type="molecule type" value="Genomic_DNA"/>
</dbReference>
<dbReference type="GO" id="GO:0003964">
    <property type="term" value="F:RNA-directed DNA polymerase activity"/>
    <property type="evidence" value="ECO:0007669"/>
    <property type="project" value="UniProtKB-KW"/>
</dbReference>
<feature type="non-terminal residue" evidence="2">
    <location>
        <position position="1"/>
    </location>
</feature>
<protein>
    <submittedName>
        <fullName evidence="2">Reverse transcriptase</fullName>
    </submittedName>
</protein>
<reference evidence="2 3" key="1">
    <citation type="journal article" date="2018" name="Front. Plant Sci.">
        <title>Red Clover (Trifolium pratense) and Zigzag Clover (T. medium) - A Picture of Genomic Similarities and Differences.</title>
        <authorList>
            <person name="Dluhosova J."/>
            <person name="Istvanek J."/>
            <person name="Nedelnik J."/>
            <person name="Repkova J."/>
        </authorList>
    </citation>
    <scope>NUCLEOTIDE SEQUENCE [LARGE SCALE GENOMIC DNA]</scope>
    <source>
        <strain evidence="3">cv. 10/8</strain>
        <tissue evidence="2">Leaf</tissue>
    </source>
</reference>
<evidence type="ECO:0000259" key="1">
    <source>
        <dbReference type="Pfam" id="PF07727"/>
    </source>
</evidence>
<name>A0A392VGL6_9FABA</name>
<evidence type="ECO:0000313" key="2">
    <source>
        <dbReference type="EMBL" id="MCI87037.1"/>
    </source>
</evidence>
<comment type="caution">
    <text evidence="2">The sequence shown here is derived from an EMBL/GenBank/DDBJ whole genome shotgun (WGS) entry which is preliminary data.</text>
</comment>
<organism evidence="2 3">
    <name type="scientific">Trifolium medium</name>
    <dbReference type="NCBI Taxonomy" id="97028"/>
    <lineage>
        <taxon>Eukaryota</taxon>
        <taxon>Viridiplantae</taxon>
        <taxon>Streptophyta</taxon>
        <taxon>Embryophyta</taxon>
        <taxon>Tracheophyta</taxon>
        <taxon>Spermatophyta</taxon>
        <taxon>Magnoliopsida</taxon>
        <taxon>eudicotyledons</taxon>
        <taxon>Gunneridae</taxon>
        <taxon>Pentapetalae</taxon>
        <taxon>rosids</taxon>
        <taxon>fabids</taxon>
        <taxon>Fabales</taxon>
        <taxon>Fabaceae</taxon>
        <taxon>Papilionoideae</taxon>
        <taxon>50 kb inversion clade</taxon>
        <taxon>NPAAA clade</taxon>
        <taxon>Hologalegina</taxon>
        <taxon>IRL clade</taxon>
        <taxon>Trifolieae</taxon>
        <taxon>Trifolium</taxon>
    </lineage>
</organism>
<feature type="domain" description="Reverse transcriptase Ty1/copia-type" evidence="1">
    <location>
        <begin position="1"/>
        <end position="35"/>
    </location>
</feature>
<dbReference type="InterPro" id="IPR013103">
    <property type="entry name" value="RVT_2"/>
</dbReference>
<keyword evidence="2" id="KW-0695">RNA-directed DNA polymerase</keyword>
<accession>A0A392VGL6</accession>
<sequence>KHKARLVARGFLQQEGIDYTEMYAPVARMEAIRIVIK</sequence>
<proteinExistence type="predicted"/>
<dbReference type="Pfam" id="PF07727">
    <property type="entry name" value="RVT_2"/>
    <property type="match status" value="1"/>
</dbReference>
<dbReference type="Proteomes" id="UP000265520">
    <property type="component" value="Unassembled WGS sequence"/>
</dbReference>
<keyword evidence="2" id="KW-0808">Transferase</keyword>
<keyword evidence="3" id="KW-1185">Reference proteome</keyword>
<keyword evidence="2" id="KW-0548">Nucleotidyltransferase</keyword>
<evidence type="ECO:0000313" key="3">
    <source>
        <dbReference type="Proteomes" id="UP000265520"/>
    </source>
</evidence>
<dbReference type="AlphaFoldDB" id="A0A392VGL6"/>